<dbReference type="Proteomes" id="UP000176853">
    <property type="component" value="Unassembled WGS sequence"/>
</dbReference>
<evidence type="ECO:0000256" key="9">
    <source>
        <dbReference type="HAMAP-Rule" id="MF_01364"/>
    </source>
</evidence>
<dbReference type="Pfam" id="PF00253">
    <property type="entry name" value="Ribosomal_S14"/>
    <property type="match status" value="1"/>
</dbReference>
<evidence type="ECO:0000256" key="4">
    <source>
        <dbReference type="ARBA" id="ARBA00022884"/>
    </source>
</evidence>
<feature type="binding site" evidence="9">
    <location>
        <position position="24"/>
    </location>
    <ligand>
        <name>Zn(2+)</name>
        <dbReference type="ChEBI" id="CHEBI:29105"/>
    </ligand>
</feature>
<evidence type="ECO:0000256" key="8">
    <source>
        <dbReference type="ARBA" id="ARBA00060857"/>
    </source>
</evidence>
<feature type="binding site" evidence="9">
    <location>
        <position position="43"/>
    </location>
    <ligand>
        <name>Zn(2+)</name>
        <dbReference type="ChEBI" id="CHEBI:29105"/>
    </ligand>
</feature>
<dbReference type="HAMAP" id="MF_01364_B">
    <property type="entry name" value="Ribosomal_uS14_2_B"/>
    <property type="match status" value="1"/>
</dbReference>
<evidence type="ECO:0000256" key="2">
    <source>
        <dbReference type="ARBA" id="ARBA00022730"/>
    </source>
</evidence>
<name>A0A1F4V4W4_UNCKA</name>
<dbReference type="GO" id="GO:0005737">
    <property type="term" value="C:cytoplasm"/>
    <property type="evidence" value="ECO:0007669"/>
    <property type="project" value="UniProtKB-ARBA"/>
</dbReference>
<dbReference type="FunFam" id="4.10.830.10:FF:000001">
    <property type="entry name" value="30S ribosomal protein S14 type Z"/>
    <property type="match status" value="1"/>
</dbReference>
<keyword evidence="4 9" id="KW-0694">RNA-binding</keyword>
<dbReference type="Gene3D" id="4.10.830.10">
    <property type="entry name" value="30s Ribosomal Protein S14, Chain N"/>
    <property type="match status" value="1"/>
</dbReference>
<keyword evidence="6 9" id="KW-0687">Ribonucleoprotein</keyword>
<gene>
    <name evidence="9 10" type="primary">rpsN</name>
    <name evidence="9" type="synonym">rpsZ</name>
    <name evidence="10" type="ORF">A2709_00125</name>
</gene>
<dbReference type="GO" id="GO:0019843">
    <property type="term" value="F:rRNA binding"/>
    <property type="evidence" value="ECO:0007669"/>
    <property type="project" value="UniProtKB-UniRule"/>
</dbReference>
<comment type="function">
    <text evidence="9">Binds 16S rRNA, required for the assembly of 30S particles and may also be responsible for determining the conformation of the 16S rRNA at the A site.</text>
</comment>
<dbReference type="SUPFAM" id="SSF57716">
    <property type="entry name" value="Glucocorticoid receptor-like (DNA-binding domain)"/>
    <property type="match status" value="1"/>
</dbReference>
<dbReference type="PANTHER" id="PTHR19836:SF19">
    <property type="entry name" value="SMALL RIBOSOMAL SUBUNIT PROTEIN US14M"/>
    <property type="match status" value="1"/>
</dbReference>
<evidence type="ECO:0000256" key="7">
    <source>
        <dbReference type="ARBA" id="ARBA00035167"/>
    </source>
</evidence>
<dbReference type="InterPro" id="IPR043140">
    <property type="entry name" value="Ribosomal_uS14_sf"/>
</dbReference>
<organism evidence="10 11">
    <name type="scientific">candidate division WWE3 bacterium RIFCSPHIGHO2_01_FULL_43_9</name>
    <dbReference type="NCBI Taxonomy" id="1802618"/>
    <lineage>
        <taxon>Bacteria</taxon>
        <taxon>Katanobacteria</taxon>
    </lineage>
</organism>
<keyword evidence="1 9" id="KW-0479">Metal-binding</keyword>
<dbReference type="EMBL" id="MEVB01000024">
    <property type="protein sequence ID" value="OGC52242.1"/>
    <property type="molecule type" value="Genomic_DNA"/>
</dbReference>
<sequence>MARKSWLERMKREPKFPVRKYNRCGLCGKPRAYMRKYGVCRICFRELSHKGEIPGMRKSSW</sequence>
<keyword evidence="2 9" id="KW-0699">rRNA-binding</keyword>
<feature type="binding site" evidence="9">
    <location>
        <position position="40"/>
    </location>
    <ligand>
        <name>Zn(2+)</name>
        <dbReference type="ChEBI" id="CHEBI:29105"/>
    </ligand>
</feature>
<comment type="similarity">
    <text evidence="8 9">Belongs to the universal ribosomal protein uS14 family. Zinc-binding uS14 subfamily.</text>
</comment>
<evidence type="ECO:0000256" key="6">
    <source>
        <dbReference type="ARBA" id="ARBA00023274"/>
    </source>
</evidence>
<comment type="cofactor">
    <cofactor evidence="9">
        <name>Zn(2+)</name>
        <dbReference type="ChEBI" id="CHEBI:29105"/>
    </cofactor>
    <text evidence="9">Binds 1 zinc ion per subunit.</text>
</comment>
<accession>A0A1F4V4W4</accession>
<evidence type="ECO:0000256" key="3">
    <source>
        <dbReference type="ARBA" id="ARBA00022833"/>
    </source>
</evidence>
<dbReference type="AlphaFoldDB" id="A0A1F4V4W4"/>
<dbReference type="PANTHER" id="PTHR19836">
    <property type="entry name" value="30S RIBOSOMAL PROTEIN S14"/>
    <property type="match status" value="1"/>
</dbReference>
<dbReference type="GO" id="GO:0008270">
    <property type="term" value="F:zinc ion binding"/>
    <property type="evidence" value="ECO:0007669"/>
    <property type="project" value="UniProtKB-UniRule"/>
</dbReference>
<proteinExistence type="inferred from homology"/>
<dbReference type="GO" id="GO:0015935">
    <property type="term" value="C:small ribosomal subunit"/>
    <property type="evidence" value="ECO:0007669"/>
    <property type="project" value="TreeGrafter"/>
</dbReference>
<keyword evidence="5 9" id="KW-0689">Ribosomal protein</keyword>
<comment type="subunit">
    <text evidence="9">Part of the 30S ribosomal subunit. Contacts proteins S3 and S10.</text>
</comment>
<dbReference type="InterPro" id="IPR023053">
    <property type="entry name" value="Ribosomal_uS14_bact"/>
</dbReference>
<dbReference type="GO" id="GO:0003735">
    <property type="term" value="F:structural constituent of ribosome"/>
    <property type="evidence" value="ECO:0007669"/>
    <property type="project" value="InterPro"/>
</dbReference>
<dbReference type="NCBIfam" id="NF005974">
    <property type="entry name" value="PRK08061.1"/>
    <property type="match status" value="1"/>
</dbReference>
<reference evidence="10 11" key="1">
    <citation type="journal article" date="2016" name="Nat. Commun.">
        <title>Thousands of microbial genomes shed light on interconnected biogeochemical processes in an aquifer system.</title>
        <authorList>
            <person name="Anantharaman K."/>
            <person name="Brown C.T."/>
            <person name="Hug L.A."/>
            <person name="Sharon I."/>
            <person name="Castelle C.J."/>
            <person name="Probst A.J."/>
            <person name="Thomas B.C."/>
            <person name="Singh A."/>
            <person name="Wilkins M.J."/>
            <person name="Karaoz U."/>
            <person name="Brodie E.L."/>
            <person name="Williams K.H."/>
            <person name="Hubbard S.S."/>
            <person name="Banfield J.F."/>
        </authorList>
    </citation>
    <scope>NUCLEOTIDE SEQUENCE [LARGE SCALE GENOMIC DNA]</scope>
</reference>
<protein>
    <recommendedName>
        <fullName evidence="7 9">Small ribosomal subunit protein uS14</fullName>
    </recommendedName>
</protein>
<evidence type="ECO:0000313" key="11">
    <source>
        <dbReference type="Proteomes" id="UP000176853"/>
    </source>
</evidence>
<evidence type="ECO:0000313" key="10">
    <source>
        <dbReference type="EMBL" id="OGC52242.1"/>
    </source>
</evidence>
<dbReference type="GO" id="GO:0006412">
    <property type="term" value="P:translation"/>
    <property type="evidence" value="ECO:0007669"/>
    <property type="project" value="UniProtKB-UniRule"/>
</dbReference>
<keyword evidence="3 9" id="KW-0862">Zinc</keyword>
<evidence type="ECO:0000256" key="1">
    <source>
        <dbReference type="ARBA" id="ARBA00022723"/>
    </source>
</evidence>
<evidence type="ECO:0000256" key="5">
    <source>
        <dbReference type="ARBA" id="ARBA00022980"/>
    </source>
</evidence>
<comment type="caution">
    <text evidence="10">The sequence shown here is derived from an EMBL/GenBank/DDBJ whole genome shotgun (WGS) entry which is preliminary data.</text>
</comment>
<dbReference type="InterPro" id="IPR001209">
    <property type="entry name" value="Ribosomal_uS14"/>
</dbReference>
<feature type="binding site" evidence="9">
    <location>
        <position position="27"/>
    </location>
    <ligand>
        <name>Zn(2+)</name>
        <dbReference type="ChEBI" id="CHEBI:29105"/>
    </ligand>
</feature>